<gene>
    <name evidence="2" type="ORF">WH95_02495</name>
</gene>
<proteinExistence type="predicted"/>
<evidence type="ECO:0000256" key="1">
    <source>
        <dbReference type="SAM" id="SignalP"/>
    </source>
</evidence>
<organism evidence="2 3">
    <name type="scientific">Kiloniella litopenaei</name>
    <dbReference type="NCBI Taxonomy" id="1549748"/>
    <lineage>
        <taxon>Bacteria</taxon>
        <taxon>Pseudomonadati</taxon>
        <taxon>Pseudomonadota</taxon>
        <taxon>Alphaproteobacteria</taxon>
        <taxon>Rhodospirillales</taxon>
        <taxon>Kiloniellaceae</taxon>
        <taxon>Kiloniella</taxon>
    </lineage>
</organism>
<name>A0A0M2RFZ1_9PROT</name>
<dbReference type="InterPro" id="IPR018707">
    <property type="entry name" value="LpxR"/>
</dbReference>
<dbReference type="PATRIC" id="fig|1549748.8.peg.1084"/>
<dbReference type="STRING" id="1549748.WH95_02495"/>
<accession>A0A0M2RFZ1</accession>
<dbReference type="EMBL" id="LANI01000002">
    <property type="protein sequence ID" value="KKJ78483.1"/>
    <property type="molecule type" value="Genomic_DNA"/>
</dbReference>
<dbReference type="Proteomes" id="UP000034491">
    <property type="component" value="Unassembled WGS sequence"/>
</dbReference>
<reference evidence="2 3" key="1">
    <citation type="submission" date="2015-03" db="EMBL/GenBank/DDBJ databases">
        <title>Genome sequence of Kiloniella sp. P1-1, isolated from the gut microflora of Pacific white shrimp, Penaeus vannamei.</title>
        <authorList>
            <person name="Shao Z."/>
            <person name="Wang L."/>
            <person name="Li X."/>
        </authorList>
    </citation>
    <scope>NUCLEOTIDE SEQUENCE [LARGE SCALE GENOMIC DNA]</scope>
    <source>
        <strain evidence="2 3">P1-1</strain>
    </source>
</reference>
<dbReference type="Gene3D" id="2.40.128.140">
    <property type="entry name" value="Outer membrane protein"/>
    <property type="match status" value="1"/>
</dbReference>
<dbReference type="RefSeq" id="WP_046503236.1">
    <property type="nucleotide sequence ID" value="NZ_LANI01000002.1"/>
</dbReference>
<dbReference type="AlphaFoldDB" id="A0A0M2RFZ1"/>
<sequence>MKATSSFSGLFCGVVSAALICSGSPLLAQDAEPPQNTDVTFQEQLTGRVASKKEDQYISLVIENDSLGAAGTDKNYTSGVRLGYLDVNADLPDIAYTLDRVIPTFGINETSSVFYSLGQNIYTPRNIRQREQDPNDRPWAAHLYGSIGLVTVTDNHLDEIEASLGVVGPAALGEQAQKFVHTHVTPSSPTPRGWSNQLNHEPAVSLGWQRRFPNYWSVDAAGLSLAASPYYGATLGNVHTFADVGINFRLTPEKDVWQDGPLRVKPGLPGTGYFDTPDDGWSWYLFGGVEGRAVARNIFLDGNTFSNSHSVDKHHFVADINGGLALTYDQYRVSYTMVYRTKEFEGQDDPAVFGAVSFGVRF</sequence>
<evidence type="ECO:0000313" key="2">
    <source>
        <dbReference type="EMBL" id="KKJ78483.1"/>
    </source>
</evidence>
<dbReference type="OrthoDB" id="9776275at2"/>
<protein>
    <recommendedName>
        <fullName evidence="4">Lipid A deacylase LpxR family protein</fullName>
    </recommendedName>
</protein>
<feature type="chain" id="PRO_5005640706" description="Lipid A deacylase LpxR family protein" evidence="1">
    <location>
        <begin position="29"/>
        <end position="362"/>
    </location>
</feature>
<evidence type="ECO:0000313" key="3">
    <source>
        <dbReference type="Proteomes" id="UP000034491"/>
    </source>
</evidence>
<comment type="caution">
    <text evidence="2">The sequence shown here is derived from an EMBL/GenBank/DDBJ whole genome shotgun (WGS) entry which is preliminary data.</text>
</comment>
<keyword evidence="3" id="KW-1185">Reference proteome</keyword>
<keyword evidence="1" id="KW-0732">Signal</keyword>
<feature type="signal peptide" evidence="1">
    <location>
        <begin position="1"/>
        <end position="28"/>
    </location>
</feature>
<dbReference type="Pfam" id="PF09982">
    <property type="entry name" value="LpxR"/>
    <property type="match status" value="1"/>
</dbReference>
<evidence type="ECO:0008006" key="4">
    <source>
        <dbReference type="Google" id="ProtNLM"/>
    </source>
</evidence>
<dbReference type="InterPro" id="IPR037107">
    <property type="entry name" value="Put_OMP_sf"/>
</dbReference>